<comment type="caution">
    <text evidence="1">The sequence shown here is derived from an EMBL/GenBank/DDBJ whole genome shotgun (WGS) entry which is preliminary data.</text>
</comment>
<sequence>MNMKRFTAGLLNRSKSQDDTAPAPDSPEGIAARGVGEEVLHLPVLVEAAESSPAAAGSAAYQIRKFLSRDYYSRPHVQYNAIMLIRILTDNPGPTFTRNIDTKFVSTTKDLLKNGRDPSVQQILRETLDSLEAEKSYDEGLQPLLHMWQQIKGAKARLTPTNMAPQNFRVPPFNPSAPPVPPSEAGSSQRVFHRDQLPPPHELASRVEEAKNTAKILLQLVQSTPPEEVSQNELIKEFAERCQSAQRSMQGYINCDSPPPDDDTLQTLIEVNEQLSLAGSRHQRAILSARRAMGAASPPNDIGNGSAYLPPPPPPRKDAAPPQAQTQNAFDSIPSQPYNAFSQAAPQTYNAFSQSQPQSQSQISPQETQRTSAYGPGNFSPVSPVDGEETFDAPPGPPPSLTARLQSRTSPPPEAPHSGATAASTDPFADPEEHGNQFHPMEPAHYGPPITTATDQTPSSPTYPEDAYAPTTHGQDRDSMYSTESPRRPGPGAYYNGATPSYVGRQASAANGLSMHGGGGLPTPRDDAVEVDSDSRVDRLVNDTSRTGGTGEKHEVYRY</sequence>
<dbReference type="EMBL" id="JAMKPW020000043">
    <property type="protein sequence ID" value="KAK8194144.1"/>
    <property type="molecule type" value="Genomic_DNA"/>
</dbReference>
<protein>
    <submittedName>
        <fullName evidence="1">Uncharacterized protein</fullName>
    </submittedName>
</protein>
<evidence type="ECO:0000313" key="1">
    <source>
        <dbReference type="EMBL" id="KAK8194144.1"/>
    </source>
</evidence>
<accession>A0ACC3S311</accession>
<reference evidence="1" key="1">
    <citation type="submission" date="2024-02" db="EMBL/GenBank/DDBJ databases">
        <title>Metagenome Assembled Genome of Zalaria obscura JY119.</title>
        <authorList>
            <person name="Vighnesh L."/>
            <person name="Jagadeeshwari U."/>
            <person name="Venkata Ramana C."/>
            <person name="Sasikala C."/>
        </authorList>
    </citation>
    <scope>NUCLEOTIDE SEQUENCE</scope>
    <source>
        <strain evidence="1">JY119</strain>
    </source>
</reference>
<keyword evidence="2" id="KW-1185">Reference proteome</keyword>
<evidence type="ECO:0000313" key="2">
    <source>
        <dbReference type="Proteomes" id="UP001320706"/>
    </source>
</evidence>
<dbReference type="Proteomes" id="UP001320706">
    <property type="component" value="Unassembled WGS sequence"/>
</dbReference>
<name>A0ACC3S311_9PEZI</name>
<proteinExistence type="predicted"/>
<gene>
    <name evidence="1" type="ORF">M8818_007331</name>
</gene>
<organism evidence="1 2">
    <name type="scientific">Zalaria obscura</name>
    <dbReference type="NCBI Taxonomy" id="2024903"/>
    <lineage>
        <taxon>Eukaryota</taxon>
        <taxon>Fungi</taxon>
        <taxon>Dikarya</taxon>
        <taxon>Ascomycota</taxon>
        <taxon>Pezizomycotina</taxon>
        <taxon>Dothideomycetes</taxon>
        <taxon>Dothideomycetidae</taxon>
        <taxon>Dothideales</taxon>
        <taxon>Zalariaceae</taxon>
        <taxon>Zalaria</taxon>
    </lineage>
</organism>